<evidence type="ECO:0000256" key="9">
    <source>
        <dbReference type="SAM" id="SignalP"/>
    </source>
</evidence>
<proteinExistence type="inferred from homology"/>
<evidence type="ECO:0000256" key="7">
    <source>
        <dbReference type="ARBA" id="ARBA00023180"/>
    </source>
</evidence>
<organism evidence="10 11">
    <name type="scientific">Cardiosporidium cionae</name>
    <dbReference type="NCBI Taxonomy" id="476202"/>
    <lineage>
        <taxon>Eukaryota</taxon>
        <taxon>Sar</taxon>
        <taxon>Alveolata</taxon>
        <taxon>Apicomplexa</taxon>
        <taxon>Aconoidasida</taxon>
        <taxon>Nephromycida</taxon>
        <taxon>Cardiosporidium</taxon>
    </lineage>
</organism>
<gene>
    <name evidence="10" type="ORF">IE077_001737</name>
</gene>
<evidence type="ECO:0000256" key="8">
    <source>
        <dbReference type="SAM" id="Phobius"/>
    </source>
</evidence>
<dbReference type="PANTHER" id="PTHR33146:SF10">
    <property type="entry name" value="STRAND-SPECIFIC NUCLEASE, PUTATIVE-RELATED"/>
    <property type="match status" value="1"/>
</dbReference>
<keyword evidence="9" id="KW-0732">Signal</keyword>
<keyword evidence="7" id="KW-0325">Glycoprotein</keyword>
<keyword evidence="11" id="KW-1185">Reference proteome</keyword>
<comment type="similarity">
    <text evidence="1">Belongs to the nuclease type I family.</text>
</comment>
<dbReference type="CDD" id="cd11010">
    <property type="entry name" value="S1-P1_nuclease"/>
    <property type="match status" value="1"/>
</dbReference>
<feature type="transmembrane region" description="Helical" evidence="8">
    <location>
        <begin position="348"/>
        <end position="371"/>
    </location>
</feature>
<dbReference type="Gene3D" id="1.10.575.10">
    <property type="entry name" value="P1 Nuclease"/>
    <property type="match status" value="1"/>
</dbReference>
<dbReference type="Proteomes" id="UP000823046">
    <property type="component" value="Unassembled WGS sequence"/>
</dbReference>
<protein>
    <recommendedName>
        <fullName evidence="12">Aspergillus nuclease S(1)</fullName>
    </recommendedName>
</protein>
<evidence type="ECO:0008006" key="12">
    <source>
        <dbReference type="Google" id="ProtNLM"/>
    </source>
</evidence>
<keyword evidence="8" id="KW-1133">Transmembrane helix</keyword>
<accession>A0ABQ7J509</accession>
<keyword evidence="8" id="KW-0812">Transmembrane</keyword>
<keyword evidence="4" id="KW-0255">Endonuclease</keyword>
<name>A0ABQ7J509_9APIC</name>
<dbReference type="InterPro" id="IPR003154">
    <property type="entry name" value="S1/P1nuclease"/>
</dbReference>
<feature type="signal peptide" evidence="9">
    <location>
        <begin position="1"/>
        <end position="22"/>
    </location>
</feature>
<keyword evidence="3" id="KW-0479">Metal-binding</keyword>
<evidence type="ECO:0000313" key="11">
    <source>
        <dbReference type="Proteomes" id="UP000823046"/>
    </source>
</evidence>
<keyword evidence="6" id="KW-1015">Disulfide bond</keyword>
<evidence type="ECO:0000256" key="5">
    <source>
        <dbReference type="ARBA" id="ARBA00022801"/>
    </source>
</evidence>
<evidence type="ECO:0000313" key="10">
    <source>
        <dbReference type="EMBL" id="KAF8819073.1"/>
    </source>
</evidence>
<feature type="chain" id="PRO_5045277884" description="Aspergillus nuclease S(1)" evidence="9">
    <location>
        <begin position="23"/>
        <end position="412"/>
    </location>
</feature>
<comment type="caution">
    <text evidence="10">The sequence shown here is derived from an EMBL/GenBank/DDBJ whole genome shotgun (WGS) entry which is preliminary data.</text>
</comment>
<dbReference type="EMBL" id="JADAQX010000983">
    <property type="protein sequence ID" value="KAF8819073.1"/>
    <property type="molecule type" value="Genomic_DNA"/>
</dbReference>
<evidence type="ECO:0000256" key="4">
    <source>
        <dbReference type="ARBA" id="ARBA00022759"/>
    </source>
</evidence>
<evidence type="ECO:0000256" key="2">
    <source>
        <dbReference type="ARBA" id="ARBA00022722"/>
    </source>
</evidence>
<keyword evidence="8" id="KW-0472">Membrane</keyword>
<evidence type="ECO:0000256" key="3">
    <source>
        <dbReference type="ARBA" id="ARBA00022723"/>
    </source>
</evidence>
<reference evidence="10 11" key="1">
    <citation type="journal article" date="2020" name="bioRxiv">
        <title>Metabolic contributions of an alphaproteobacterial endosymbiont in the apicomplexan Cardiosporidium cionae.</title>
        <authorList>
            <person name="Hunter E.S."/>
            <person name="Paight C.J."/>
            <person name="Lane C.E."/>
        </authorList>
    </citation>
    <scope>NUCLEOTIDE SEQUENCE [LARGE SCALE GENOMIC DNA]</scope>
    <source>
        <strain evidence="10">ESH_2018</strain>
    </source>
</reference>
<sequence>MKTSILSYLVILFAFFFSNAEAWWDEGHMLISAIARQQLTESELKILQNVLKQWDGVNSGNDLIDFAAVWPDHLKCSSKAPYCSGLSYYGATEVFNTWHYVDLPYNPGNITLDACSTCEATGSIGGGMTLHKLWFTIQLADKHPCNATSCPLQIGSTFTWNFLLRMFLHIFGDLHQPLHCVEGYSHTFPHGAKGGNSIHLKGVYNSLNLHALFDSAIDTYKESWPKLGATSLDKEALKLIETYPISTFSSRIPVNIKKFNINKIVAETHALAVSVYEAIDFKNLAHKQRVNINSTYAADLKTLCAQQITLGGYRLGKILKYLVKVLPNVSHDKPIPVNTESIAIPKKWLYSGAVGVLVLFIWNILSSILICKRRCSTHVATSFLLPVNMDYSGLPNYGCTRAQESISSPYYA</sequence>
<evidence type="ECO:0000256" key="1">
    <source>
        <dbReference type="ARBA" id="ARBA00009547"/>
    </source>
</evidence>
<dbReference type="PANTHER" id="PTHR33146">
    <property type="entry name" value="ENDONUCLEASE 4"/>
    <property type="match status" value="1"/>
</dbReference>
<keyword evidence="5" id="KW-0378">Hydrolase</keyword>
<dbReference type="Pfam" id="PF02265">
    <property type="entry name" value="S1-P1_nuclease"/>
    <property type="match status" value="1"/>
</dbReference>
<dbReference type="SUPFAM" id="SSF48537">
    <property type="entry name" value="Phospholipase C/P1 nuclease"/>
    <property type="match status" value="1"/>
</dbReference>
<keyword evidence="2" id="KW-0540">Nuclease</keyword>
<evidence type="ECO:0000256" key="6">
    <source>
        <dbReference type="ARBA" id="ARBA00023157"/>
    </source>
</evidence>
<dbReference type="InterPro" id="IPR008947">
    <property type="entry name" value="PLipase_C/P1_nuclease_dom_sf"/>
</dbReference>